<dbReference type="RefSeq" id="WP_249602663.1">
    <property type="nucleotide sequence ID" value="NZ_JAKHSK010000029.1"/>
</dbReference>
<dbReference type="GO" id="GO:0016989">
    <property type="term" value="F:sigma factor antagonist activity"/>
    <property type="evidence" value="ECO:0007669"/>
    <property type="project" value="TreeGrafter"/>
</dbReference>
<dbReference type="Pfam" id="PF16344">
    <property type="entry name" value="FecR_C"/>
    <property type="match status" value="1"/>
</dbReference>
<evidence type="ECO:0000313" key="5">
    <source>
        <dbReference type="Proteomes" id="UP001139521"/>
    </source>
</evidence>
<dbReference type="Gene3D" id="3.55.50.30">
    <property type="match status" value="1"/>
</dbReference>
<feature type="domain" description="Protein FecR C-terminal" evidence="3">
    <location>
        <begin position="317"/>
        <end position="384"/>
    </location>
</feature>
<feature type="transmembrane region" description="Helical" evidence="1">
    <location>
        <begin position="89"/>
        <end position="109"/>
    </location>
</feature>
<dbReference type="Pfam" id="PF04773">
    <property type="entry name" value="FecR"/>
    <property type="match status" value="1"/>
</dbReference>
<evidence type="ECO:0000259" key="3">
    <source>
        <dbReference type="Pfam" id="PF16344"/>
    </source>
</evidence>
<dbReference type="AlphaFoldDB" id="A0A9X1ZYC6"/>
<gene>
    <name evidence="4" type="ORF">L1967_16800</name>
</gene>
<feature type="domain" description="FecR protein" evidence="2">
    <location>
        <begin position="173"/>
        <end position="269"/>
    </location>
</feature>
<reference evidence="4" key="1">
    <citation type="submission" date="2022-01" db="EMBL/GenBank/DDBJ databases">
        <title>Genome sequencing of Zunongwangia sp. M21534 genome.</title>
        <authorList>
            <person name="Chen Y."/>
            <person name="Dong C."/>
            <person name="Shao Z."/>
        </authorList>
    </citation>
    <scope>NUCLEOTIDE SEQUENCE</scope>
    <source>
        <strain evidence="4">MCCC M21534</strain>
    </source>
</reference>
<keyword evidence="1" id="KW-0472">Membrane</keyword>
<dbReference type="Gene3D" id="2.60.120.1440">
    <property type="match status" value="1"/>
</dbReference>
<sequence>MNKNARFTYLLEKYLNNSCSREEFDEFFELLKDPVYANYLKESALSDHLLEEERNNDISKEASEIVFQNILKRAHQEKVSRQRWTQRKILSAAAIFIGLLIGGSLWNQWRNENNTSDSFSSDHVILEQHDGNQLILDTLKSTKIVSAAGDTIRITQGNLIRYDTNSKILGNNTIRVPYGKTFQVALSDGSIVHLNSGSSLTYPINFSESRERKVELQGEAFFDIAHDIQKPFIVKTNELNVQVLGTKFNINAYQENTDIAVALLEGAVKMYDQKDNTGKYAKILSPGFVGNYNRADSAIQTEEANVQHFVAWRFDNLVYRNVEVKDLLTKLERHFNIQIDNEYKEMESKTLNANFGDQPIEEVMKYLSEIYGFKYTINNKRVTIKEK</sequence>
<comment type="caution">
    <text evidence="4">The sequence shown here is derived from an EMBL/GenBank/DDBJ whole genome shotgun (WGS) entry which is preliminary data.</text>
</comment>
<name>A0A9X1ZYC6_9FLAO</name>
<keyword evidence="1" id="KW-0812">Transmembrane</keyword>
<dbReference type="EMBL" id="JAKHSK010000029">
    <property type="protein sequence ID" value="MCL6219953.1"/>
    <property type="molecule type" value="Genomic_DNA"/>
</dbReference>
<dbReference type="Proteomes" id="UP001139521">
    <property type="component" value="Unassembled WGS sequence"/>
</dbReference>
<dbReference type="PANTHER" id="PTHR30273:SF2">
    <property type="entry name" value="PROTEIN FECR"/>
    <property type="match status" value="1"/>
</dbReference>
<keyword evidence="1" id="KW-1133">Transmembrane helix</keyword>
<dbReference type="FunFam" id="2.60.120.1440:FF:000001">
    <property type="entry name" value="Putative anti-sigma factor"/>
    <property type="match status" value="1"/>
</dbReference>
<accession>A0A9X1ZYC6</accession>
<organism evidence="4 5">
    <name type="scientific">Zunongwangia pacifica</name>
    <dbReference type="NCBI Taxonomy" id="2911062"/>
    <lineage>
        <taxon>Bacteria</taxon>
        <taxon>Pseudomonadati</taxon>
        <taxon>Bacteroidota</taxon>
        <taxon>Flavobacteriia</taxon>
        <taxon>Flavobacteriales</taxon>
        <taxon>Flavobacteriaceae</taxon>
        <taxon>Zunongwangia</taxon>
    </lineage>
</organism>
<keyword evidence="5" id="KW-1185">Reference proteome</keyword>
<evidence type="ECO:0000259" key="2">
    <source>
        <dbReference type="Pfam" id="PF04773"/>
    </source>
</evidence>
<protein>
    <submittedName>
        <fullName evidence="4">FecR family protein</fullName>
    </submittedName>
</protein>
<dbReference type="PANTHER" id="PTHR30273">
    <property type="entry name" value="PERIPLASMIC SIGNAL SENSOR AND SIGMA FACTOR ACTIVATOR FECR-RELATED"/>
    <property type="match status" value="1"/>
</dbReference>
<evidence type="ECO:0000313" key="4">
    <source>
        <dbReference type="EMBL" id="MCL6219953.1"/>
    </source>
</evidence>
<proteinExistence type="predicted"/>
<dbReference type="InterPro" id="IPR006860">
    <property type="entry name" value="FecR"/>
</dbReference>
<dbReference type="InterPro" id="IPR012373">
    <property type="entry name" value="Ferrdict_sens_TM"/>
</dbReference>
<evidence type="ECO:0000256" key="1">
    <source>
        <dbReference type="SAM" id="Phobius"/>
    </source>
</evidence>
<dbReference type="InterPro" id="IPR032508">
    <property type="entry name" value="FecR_C"/>
</dbReference>